<sequence length="113" mass="12557">MRRVSIRVNTNCGASRNRLMTNLHLTFIASCSSVLTEAAGIRRRWLVTSHLRGGAGPGGILHRRIHAPRITFTQCIHIHNIPAVPSLRQESARDADGKTVKEFASFAWNHAHV</sequence>
<protein>
    <submittedName>
        <fullName evidence="1">Uncharacterized protein</fullName>
    </submittedName>
</protein>
<dbReference type="AlphaFoldDB" id="A0AAW2FGZ8"/>
<dbReference type="PROSITE" id="PS51257">
    <property type="entry name" value="PROKAR_LIPOPROTEIN"/>
    <property type="match status" value="1"/>
</dbReference>
<dbReference type="Proteomes" id="UP001430953">
    <property type="component" value="Unassembled WGS sequence"/>
</dbReference>
<organism evidence="1 2">
    <name type="scientific">Cardiocondyla obscurior</name>
    <dbReference type="NCBI Taxonomy" id="286306"/>
    <lineage>
        <taxon>Eukaryota</taxon>
        <taxon>Metazoa</taxon>
        <taxon>Ecdysozoa</taxon>
        <taxon>Arthropoda</taxon>
        <taxon>Hexapoda</taxon>
        <taxon>Insecta</taxon>
        <taxon>Pterygota</taxon>
        <taxon>Neoptera</taxon>
        <taxon>Endopterygota</taxon>
        <taxon>Hymenoptera</taxon>
        <taxon>Apocrita</taxon>
        <taxon>Aculeata</taxon>
        <taxon>Formicoidea</taxon>
        <taxon>Formicidae</taxon>
        <taxon>Myrmicinae</taxon>
        <taxon>Cardiocondyla</taxon>
    </lineage>
</organism>
<evidence type="ECO:0000313" key="1">
    <source>
        <dbReference type="EMBL" id="KAL0114368.1"/>
    </source>
</evidence>
<proteinExistence type="predicted"/>
<accession>A0AAW2FGZ8</accession>
<dbReference type="EMBL" id="JADYXP020000011">
    <property type="protein sequence ID" value="KAL0114368.1"/>
    <property type="molecule type" value="Genomic_DNA"/>
</dbReference>
<evidence type="ECO:0000313" key="2">
    <source>
        <dbReference type="Proteomes" id="UP001430953"/>
    </source>
</evidence>
<name>A0AAW2FGZ8_9HYME</name>
<comment type="caution">
    <text evidence="1">The sequence shown here is derived from an EMBL/GenBank/DDBJ whole genome shotgun (WGS) entry which is preliminary data.</text>
</comment>
<gene>
    <name evidence="1" type="ORF">PUN28_011554</name>
</gene>
<keyword evidence="2" id="KW-1185">Reference proteome</keyword>
<reference evidence="1 2" key="1">
    <citation type="submission" date="2023-03" db="EMBL/GenBank/DDBJ databases">
        <title>High recombination rates correlate with genetic variation in Cardiocondyla obscurior ants.</title>
        <authorList>
            <person name="Errbii M."/>
        </authorList>
    </citation>
    <scope>NUCLEOTIDE SEQUENCE [LARGE SCALE GENOMIC DNA]</scope>
    <source>
        <strain evidence="1">Alpha-2009</strain>
        <tissue evidence="1">Whole body</tissue>
    </source>
</reference>